<keyword evidence="1" id="KW-0479">Metal-binding</keyword>
<dbReference type="InterPro" id="IPR002762">
    <property type="entry name" value="CbiX-like"/>
</dbReference>
<dbReference type="GO" id="GO:0046872">
    <property type="term" value="F:metal ion binding"/>
    <property type="evidence" value="ECO:0007669"/>
    <property type="project" value="UniProtKB-KW"/>
</dbReference>
<dbReference type="CDD" id="cd03416">
    <property type="entry name" value="CbiX_SirB_N"/>
    <property type="match status" value="1"/>
</dbReference>
<evidence type="ECO:0000313" key="3">
    <source>
        <dbReference type="EMBL" id="ETR72626.1"/>
    </source>
</evidence>
<dbReference type="SUPFAM" id="SSF53800">
    <property type="entry name" value="Chelatase"/>
    <property type="match status" value="1"/>
</dbReference>
<dbReference type="PANTHER" id="PTHR33542:SF3">
    <property type="entry name" value="SIROHYDROCHLORIN FERROCHELATASE, CHLOROPLASTIC"/>
    <property type="match status" value="1"/>
</dbReference>
<proteinExistence type="predicted"/>
<dbReference type="Gene3D" id="3.40.50.1400">
    <property type="match status" value="1"/>
</dbReference>
<reference evidence="4" key="1">
    <citation type="submission" date="2012-11" db="EMBL/GenBank/DDBJ databases">
        <authorList>
            <person name="Lucero-Rivera Y.E."/>
            <person name="Tovar-Ramirez D."/>
        </authorList>
    </citation>
    <scope>NUCLEOTIDE SEQUENCE [LARGE SCALE GENOMIC DNA]</scope>
    <source>
        <strain evidence="4">Araruama</strain>
    </source>
</reference>
<dbReference type="InterPro" id="IPR050963">
    <property type="entry name" value="Sirohydro_Cobaltochel/CbiX"/>
</dbReference>
<name>A0A1V1PCW9_9BACT</name>
<dbReference type="Proteomes" id="UP000189670">
    <property type="component" value="Unassembled WGS sequence"/>
</dbReference>
<evidence type="ECO:0000256" key="2">
    <source>
        <dbReference type="ARBA" id="ARBA00023239"/>
    </source>
</evidence>
<protein>
    <submittedName>
        <fullName evidence="3">Sirohydrochlorin cobaltochelatase</fullName>
    </submittedName>
</protein>
<organism evidence="3 4">
    <name type="scientific">Candidatus Magnetoglobus multicellularis str. Araruama</name>
    <dbReference type="NCBI Taxonomy" id="890399"/>
    <lineage>
        <taxon>Bacteria</taxon>
        <taxon>Pseudomonadati</taxon>
        <taxon>Thermodesulfobacteriota</taxon>
        <taxon>Desulfobacteria</taxon>
        <taxon>Desulfobacterales</taxon>
        <taxon>Desulfobacteraceae</taxon>
        <taxon>Candidatus Magnetoglobus</taxon>
    </lineage>
</organism>
<dbReference type="EMBL" id="ATBP01000129">
    <property type="protein sequence ID" value="ETR72626.1"/>
    <property type="molecule type" value="Genomic_DNA"/>
</dbReference>
<gene>
    <name evidence="3" type="primary">cbiX</name>
    <name evidence="3" type="ORF">OMM_07411</name>
</gene>
<comment type="caution">
    <text evidence="3">The sequence shown here is derived from an EMBL/GenBank/DDBJ whole genome shotgun (WGS) entry which is preliminary data.</text>
</comment>
<dbReference type="AlphaFoldDB" id="A0A1V1PCW9"/>
<keyword evidence="2" id="KW-0456">Lyase</keyword>
<accession>A0A1V1PCW9</accession>
<evidence type="ECO:0000313" key="4">
    <source>
        <dbReference type="Proteomes" id="UP000189670"/>
    </source>
</evidence>
<dbReference type="GO" id="GO:0016829">
    <property type="term" value="F:lyase activity"/>
    <property type="evidence" value="ECO:0007669"/>
    <property type="project" value="UniProtKB-KW"/>
</dbReference>
<evidence type="ECO:0000256" key="1">
    <source>
        <dbReference type="ARBA" id="ARBA00022723"/>
    </source>
</evidence>
<dbReference type="Pfam" id="PF01903">
    <property type="entry name" value="CbiX"/>
    <property type="match status" value="1"/>
</dbReference>
<dbReference type="PANTHER" id="PTHR33542">
    <property type="entry name" value="SIROHYDROCHLORIN FERROCHELATASE, CHLOROPLASTIC"/>
    <property type="match status" value="1"/>
</dbReference>
<sequence>MKAVILLGHGSRVPGAGKDMGNVAQILKEKYTLDMVKTCHMSRLGPHFPETLAACVSEGANEVIVIPYFLNMGLHIRLDIPEMMQAEAEKYPDIKIIYGKHLGYDDSFADIIKKELTNLLN</sequence>